<evidence type="ECO:0000313" key="1">
    <source>
        <dbReference type="EMBL" id="SVA24524.1"/>
    </source>
</evidence>
<name>A0A381U999_9ZZZZ</name>
<organism evidence="1">
    <name type="scientific">marine metagenome</name>
    <dbReference type="NCBI Taxonomy" id="408172"/>
    <lineage>
        <taxon>unclassified sequences</taxon>
        <taxon>metagenomes</taxon>
        <taxon>ecological metagenomes</taxon>
    </lineage>
</organism>
<reference evidence="1" key="1">
    <citation type="submission" date="2018-05" db="EMBL/GenBank/DDBJ databases">
        <authorList>
            <person name="Lanie J.A."/>
            <person name="Ng W.-L."/>
            <person name="Kazmierczak K.M."/>
            <person name="Andrzejewski T.M."/>
            <person name="Davidsen T.M."/>
            <person name="Wayne K.J."/>
            <person name="Tettelin H."/>
            <person name="Glass J.I."/>
            <person name="Rusch D."/>
            <person name="Podicherti R."/>
            <person name="Tsui H.-C.T."/>
            <person name="Winkler M.E."/>
        </authorList>
    </citation>
    <scope>NUCLEOTIDE SEQUENCE</scope>
</reference>
<protein>
    <submittedName>
        <fullName evidence="1">Uncharacterized protein</fullName>
    </submittedName>
</protein>
<proteinExistence type="predicted"/>
<dbReference type="AlphaFoldDB" id="A0A381U999"/>
<sequence length="703" mass="78179">MNILDAYLKDKLNEAALTFAELRKVRYGDMRYYRDLITKIKNEDPVTLTDGSHVVIASDQYKKLNKAVFGTEGIPKDWVNQIGQMPGGDKVLLRTVSAGGDPNRMPTGFTLKLENGESIKLSDIDKITVRENYNRGDVAEIFMGLAVTAKILYHNKEEVTFDDCLKIISESTINSADGSLTFGSPIMYNDGEPDRLDVNIRVRKNSMYHVEKVVLEEGDQNEFRGFFQSAISYINSKSPIIEKIRLPKEDKASNKVIVRGVGTEDQKGTKADLVLQVDNTVINLLSVKANTRQVGQITRSLNTPALKTKAGLDLQAHFNEFFGLNVFNVNQQAFAQDPTEALRGAYAEAAQLLNTAVNTPQQEFNFLDATFKFLHYHATLEKDIDIVMLGADPNNPIFTNLKFDETLKIKLEKVNFIFKPPTETGNPTLWVNIFPEEKMEELPNFDSEMGLYSIRSYLQQAGNIRTVIEIGNGAHLLADQNISINSSTMENIKETASAGGTGAGNVATVNAPLGKGKVIRREKAVSADANKVGMFPKTVKEKAVGVETGVQVKTKTDYPAQAKRPENYTKGKLVGDSMTNEKNDKLKEGVLDASDEDGWMAKEQLYKTAQYAIKLHQLIGDTDNLEPWIQAKITKAADYLSSIKHYMEYEQVNPHPTDEPSDEESLEPTVDLMSMESVDPRITKGMSRIFTSANEDLATSLVK</sequence>
<gene>
    <name evidence="1" type="ORF">METZ01_LOCUS77378</name>
</gene>
<dbReference type="EMBL" id="UINC01005944">
    <property type="protein sequence ID" value="SVA24524.1"/>
    <property type="molecule type" value="Genomic_DNA"/>
</dbReference>
<accession>A0A381U999</accession>